<proteinExistence type="predicted"/>
<protein>
    <recommendedName>
        <fullName evidence="1">Integrator complex subunit 7-like C-terminal domain-containing protein</fullName>
    </recommendedName>
</protein>
<dbReference type="InterPro" id="IPR033060">
    <property type="entry name" value="INTS7"/>
</dbReference>
<keyword evidence="3" id="KW-1185">Reference proteome</keyword>
<evidence type="ECO:0000259" key="1">
    <source>
        <dbReference type="Pfam" id="PF22966"/>
    </source>
</evidence>
<dbReference type="Pfam" id="PF22966">
    <property type="entry name" value="INTS7_C_plants"/>
    <property type="match status" value="1"/>
</dbReference>
<name>A0AAW1XT43_RUBAR</name>
<reference evidence="2 3" key="1">
    <citation type="journal article" date="2023" name="G3 (Bethesda)">
        <title>A chromosome-length genome assembly and annotation of blackberry (Rubus argutus, cv. 'Hillquist').</title>
        <authorList>
            <person name="Bruna T."/>
            <person name="Aryal R."/>
            <person name="Dudchenko O."/>
            <person name="Sargent D.J."/>
            <person name="Mead D."/>
            <person name="Buti M."/>
            <person name="Cavallini A."/>
            <person name="Hytonen T."/>
            <person name="Andres J."/>
            <person name="Pham M."/>
            <person name="Weisz D."/>
            <person name="Mascagni F."/>
            <person name="Usai G."/>
            <person name="Natali L."/>
            <person name="Bassil N."/>
            <person name="Fernandez G.E."/>
            <person name="Lomsadze A."/>
            <person name="Armour M."/>
            <person name="Olukolu B."/>
            <person name="Poorten T."/>
            <person name="Britton C."/>
            <person name="Davik J."/>
            <person name="Ashrafi H."/>
            <person name="Aiden E.L."/>
            <person name="Borodovsky M."/>
            <person name="Worthington M."/>
        </authorList>
    </citation>
    <scope>NUCLEOTIDE SEQUENCE [LARGE SCALE GENOMIC DNA]</scope>
    <source>
        <strain evidence="2">PI 553951</strain>
    </source>
</reference>
<dbReference type="EMBL" id="JBEDUW010000003">
    <property type="protein sequence ID" value="KAK9939028.1"/>
    <property type="molecule type" value="Genomic_DNA"/>
</dbReference>
<sequence length="118" mass="13713">MKWMQIPFRAPKYFFKLRVCLGSELFAVNEAGNRDGISVSFGFHLSLNLCIQLRNVPSPDFPVQLNKLYCMLYCKVSFLEPRVSGENKEQELGTYQAWETYDMVEMNGKLLKYEQNVA</sequence>
<dbReference type="Proteomes" id="UP001457282">
    <property type="component" value="Unassembled WGS sequence"/>
</dbReference>
<dbReference type="GO" id="GO:0032039">
    <property type="term" value="C:integrator complex"/>
    <property type="evidence" value="ECO:0007669"/>
    <property type="project" value="InterPro"/>
</dbReference>
<evidence type="ECO:0000313" key="2">
    <source>
        <dbReference type="EMBL" id="KAK9939028.1"/>
    </source>
</evidence>
<organism evidence="2 3">
    <name type="scientific">Rubus argutus</name>
    <name type="common">Southern blackberry</name>
    <dbReference type="NCBI Taxonomy" id="59490"/>
    <lineage>
        <taxon>Eukaryota</taxon>
        <taxon>Viridiplantae</taxon>
        <taxon>Streptophyta</taxon>
        <taxon>Embryophyta</taxon>
        <taxon>Tracheophyta</taxon>
        <taxon>Spermatophyta</taxon>
        <taxon>Magnoliopsida</taxon>
        <taxon>eudicotyledons</taxon>
        <taxon>Gunneridae</taxon>
        <taxon>Pentapetalae</taxon>
        <taxon>rosids</taxon>
        <taxon>fabids</taxon>
        <taxon>Rosales</taxon>
        <taxon>Rosaceae</taxon>
        <taxon>Rosoideae</taxon>
        <taxon>Rosoideae incertae sedis</taxon>
        <taxon>Rubus</taxon>
    </lineage>
</organism>
<accession>A0AAW1XT43</accession>
<feature type="domain" description="Integrator complex subunit 7-like C-terminal" evidence="1">
    <location>
        <begin position="22"/>
        <end position="114"/>
    </location>
</feature>
<dbReference type="PANTHER" id="PTHR13322">
    <property type="entry name" value="C1ORF73 PROTEIN"/>
    <property type="match status" value="1"/>
</dbReference>
<dbReference type="GO" id="GO:0034472">
    <property type="term" value="P:snRNA 3'-end processing"/>
    <property type="evidence" value="ECO:0007669"/>
    <property type="project" value="TreeGrafter"/>
</dbReference>
<evidence type="ECO:0000313" key="3">
    <source>
        <dbReference type="Proteomes" id="UP001457282"/>
    </source>
</evidence>
<gene>
    <name evidence="2" type="ORF">M0R45_015737</name>
</gene>
<dbReference type="PANTHER" id="PTHR13322:SF2">
    <property type="entry name" value="INTEGRATOR COMPLEX SUBUNIT 7"/>
    <property type="match status" value="1"/>
</dbReference>
<dbReference type="InterPro" id="IPR055195">
    <property type="entry name" value="INTS7_C_plant"/>
</dbReference>
<comment type="caution">
    <text evidence="2">The sequence shown here is derived from an EMBL/GenBank/DDBJ whole genome shotgun (WGS) entry which is preliminary data.</text>
</comment>
<dbReference type="AlphaFoldDB" id="A0AAW1XT43"/>